<dbReference type="InterPro" id="IPR013783">
    <property type="entry name" value="Ig-like_fold"/>
</dbReference>
<dbReference type="InParanoid" id="A0A671TT91"/>
<dbReference type="SMART" id="SM00408">
    <property type="entry name" value="IGc2"/>
    <property type="match status" value="1"/>
</dbReference>
<keyword evidence="2" id="KW-1003">Cell membrane</keyword>
<evidence type="ECO:0000256" key="5">
    <source>
        <dbReference type="ARBA" id="ARBA00023319"/>
    </source>
</evidence>
<name>A0A671TT91_SPAAU</name>
<proteinExistence type="predicted"/>
<dbReference type="Gene3D" id="2.60.40.10">
    <property type="entry name" value="Immunoglobulins"/>
    <property type="match status" value="1"/>
</dbReference>
<dbReference type="InterPro" id="IPR003598">
    <property type="entry name" value="Ig_sub2"/>
</dbReference>
<dbReference type="SUPFAM" id="SSF48726">
    <property type="entry name" value="Immunoglobulin"/>
    <property type="match status" value="1"/>
</dbReference>
<dbReference type="Ensembl" id="ENSSAUT00010004890.1">
    <property type="protein sequence ID" value="ENSSAUP00010004515.1"/>
    <property type="gene ID" value="ENSSAUG00010002325.1"/>
</dbReference>
<feature type="transmembrane region" description="Helical" evidence="8">
    <location>
        <begin position="135"/>
        <end position="156"/>
    </location>
</feature>
<dbReference type="PANTHER" id="PTHR14340:SF4">
    <property type="entry name" value="MICROFIBRIL-ASSOCIATED GLYCOPROTEIN 3"/>
    <property type="match status" value="1"/>
</dbReference>
<evidence type="ECO:0000313" key="11">
    <source>
        <dbReference type="Ensembl" id="ENSSAUP00010004515.1"/>
    </source>
</evidence>
<dbReference type="PANTHER" id="PTHR14340">
    <property type="entry name" value="MICROFIBRIL-ASSOCIATED GLYCOPROTEIN 3"/>
    <property type="match status" value="1"/>
</dbReference>
<keyword evidence="4" id="KW-0325">Glycoprotein</keyword>
<evidence type="ECO:0000256" key="4">
    <source>
        <dbReference type="ARBA" id="ARBA00023180"/>
    </source>
</evidence>
<feature type="chain" id="PRO_5025635630" description="Microfibril-associated glycoprotein 3" evidence="9">
    <location>
        <begin position="27"/>
        <end position="205"/>
    </location>
</feature>
<reference evidence="11" key="1">
    <citation type="submission" date="2021-04" db="EMBL/GenBank/DDBJ databases">
        <authorList>
            <consortium name="Wellcome Sanger Institute Data Sharing"/>
        </authorList>
    </citation>
    <scope>NUCLEOTIDE SEQUENCE [LARGE SCALE GENOMIC DNA]</scope>
</reference>
<keyword evidence="3 8" id="KW-0472">Membrane</keyword>
<dbReference type="SMART" id="SM00409">
    <property type="entry name" value="IG"/>
    <property type="match status" value="1"/>
</dbReference>
<sequence>MSSAQRHHLSHLLLTVLLVGGWTADGAQNGSEAEGASFSVSSRRHIVVKEGSSALIECNVTGGHDDIKWYNSKGPLLGEENMLCGKWQIEENGVLNITVVSFEDRGRYTCVASSAVGGSKNYTITVRVAHNNSGLGLYFVIVCLVAFTITMILNVARLTVFPLVFTMLSFVCVFHVCAVVYLQFSSFGVCLRTVWCKSSFSSFRR</sequence>
<accession>A0A671TT91</accession>
<reference evidence="11" key="3">
    <citation type="submission" date="2025-09" db="UniProtKB">
        <authorList>
            <consortium name="Ensembl"/>
        </authorList>
    </citation>
    <scope>IDENTIFICATION</scope>
</reference>
<evidence type="ECO:0000256" key="2">
    <source>
        <dbReference type="ARBA" id="ARBA00022475"/>
    </source>
</evidence>
<reference evidence="11" key="2">
    <citation type="submission" date="2025-08" db="UniProtKB">
        <authorList>
            <consortium name="Ensembl"/>
        </authorList>
    </citation>
    <scope>IDENTIFICATION</scope>
</reference>
<comment type="function">
    <text evidence="6">Component of the elastin-associated microfibrils.</text>
</comment>
<dbReference type="PROSITE" id="PS50835">
    <property type="entry name" value="IG_LIKE"/>
    <property type="match status" value="1"/>
</dbReference>
<evidence type="ECO:0000256" key="9">
    <source>
        <dbReference type="SAM" id="SignalP"/>
    </source>
</evidence>
<evidence type="ECO:0000259" key="10">
    <source>
        <dbReference type="PROSITE" id="PS50835"/>
    </source>
</evidence>
<keyword evidence="12" id="KW-1185">Reference proteome</keyword>
<evidence type="ECO:0000256" key="6">
    <source>
        <dbReference type="ARBA" id="ARBA00049640"/>
    </source>
</evidence>
<evidence type="ECO:0000256" key="3">
    <source>
        <dbReference type="ARBA" id="ARBA00023136"/>
    </source>
</evidence>
<evidence type="ECO:0000313" key="12">
    <source>
        <dbReference type="Proteomes" id="UP000472265"/>
    </source>
</evidence>
<dbReference type="GeneTree" id="ENSGT00390000011576"/>
<protein>
    <recommendedName>
        <fullName evidence="7">Microfibril-associated glycoprotein 3</fullName>
    </recommendedName>
</protein>
<dbReference type="AlphaFoldDB" id="A0A671TT91"/>
<keyword evidence="5" id="KW-0393">Immunoglobulin domain</keyword>
<dbReference type="CDD" id="cd00096">
    <property type="entry name" value="Ig"/>
    <property type="match status" value="1"/>
</dbReference>
<dbReference type="InterPro" id="IPR036179">
    <property type="entry name" value="Ig-like_dom_sf"/>
</dbReference>
<feature type="transmembrane region" description="Helical" evidence="8">
    <location>
        <begin position="163"/>
        <end position="184"/>
    </location>
</feature>
<dbReference type="Proteomes" id="UP000472265">
    <property type="component" value="Chromosome 13"/>
</dbReference>
<dbReference type="GO" id="GO:0005886">
    <property type="term" value="C:plasma membrane"/>
    <property type="evidence" value="ECO:0007669"/>
    <property type="project" value="UniProtKB-SubCell"/>
</dbReference>
<evidence type="ECO:0000256" key="8">
    <source>
        <dbReference type="SAM" id="Phobius"/>
    </source>
</evidence>
<keyword evidence="8" id="KW-1133">Transmembrane helix</keyword>
<evidence type="ECO:0000256" key="7">
    <source>
        <dbReference type="ARBA" id="ARBA00049731"/>
    </source>
</evidence>
<comment type="subcellular location">
    <subcellularLocation>
        <location evidence="1">Cell membrane</location>
        <topology evidence="1">Single-pass type I membrane protein</topology>
    </subcellularLocation>
</comment>
<feature type="signal peptide" evidence="9">
    <location>
        <begin position="1"/>
        <end position="26"/>
    </location>
</feature>
<dbReference type="InterPro" id="IPR007110">
    <property type="entry name" value="Ig-like_dom"/>
</dbReference>
<dbReference type="Pfam" id="PF13927">
    <property type="entry name" value="Ig_3"/>
    <property type="match status" value="1"/>
</dbReference>
<dbReference type="InterPro" id="IPR003599">
    <property type="entry name" value="Ig_sub"/>
</dbReference>
<organism evidence="11 12">
    <name type="scientific">Sparus aurata</name>
    <name type="common">Gilthead sea bream</name>
    <dbReference type="NCBI Taxonomy" id="8175"/>
    <lineage>
        <taxon>Eukaryota</taxon>
        <taxon>Metazoa</taxon>
        <taxon>Chordata</taxon>
        <taxon>Craniata</taxon>
        <taxon>Vertebrata</taxon>
        <taxon>Euteleostomi</taxon>
        <taxon>Actinopterygii</taxon>
        <taxon>Neopterygii</taxon>
        <taxon>Teleostei</taxon>
        <taxon>Neoteleostei</taxon>
        <taxon>Acanthomorphata</taxon>
        <taxon>Eupercaria</taxon>
        <taxon>Spariformes</taxon>
        <taxon>Sparidae</taxon>
        <taxon>Sparus</taxon>
    </lineage>
</organism>
<dbReference type="OMA" id="TECALND"/>
<keyword evidence="8" id="KW-0812">Transmembrane</keyword>
<evidence type="ECO:0000256" key="1">
    <source>
        <dbReference type="ARBA" id="ARBA00004251"/>
    </source>
</evidence>
<feature type="domain" description="Ig-like" evidence="10">
    <location>
        <begin position="36"/>
        <end position="125"/>
    </location>
</feature>
<keyword evidence="9" id="KW-0732">Signal</keyword>